<dbReference type="EMBL" id="LAZR01012914">
    <property type="protein sequence ID" value="KKM24481.1"/>
    <property type="molecule type" value="Genomic_DNA"/>
</dbReference>
<name>A0A0F9IA32_9ZZZZ</name>
<comment type="caution">
    <text evidence="1">The sequence shown here is derived from an EMBL/GenBank/DDBJ whole genome shotgun (WGS) entry which is preliminary data.</text>
</comment>
<protein>
    <submittedName>
        <fullName evidence="1">Uncharacterized protein</fullName>
    </submittedName>
</protein>
<accession>A0A0F9IA32</accession>
<proteinExistence type="predicted"/>
<sequence length="145" mass="15878">MKCEKCFGNEDGVHLVRSPGGLPFWACAPCRRACGAHVATTEAYSNWVGASRELEYFVECARAGSRPERAAWMMWQDKHFAALGELREISERWLAEDKPAEPELPKGDPGAVLVNAVCEWGNMPRGIKGDVALLLALGEYVAAEA</sequence>
<dbReference type="AlphaFoldDB" id="A0A0F9IA32"/>
<organism evidence="1">
    <name type="scientific">marine sediment metagenome</name>
    <dbReference type="NCBI Taxonomy" id="412755"/>
    <lineage>
        <taxon>unclassified sequences</taxon>
        <taxon>metagenomes</taxon>
        <taxon>ecological metagenomes</taxon>
    </lineage>
</organism>
<evidence type="ECO:0000313" key="1">
    <source>
        <dbReference type="EMBL" id="KKM24481.1"/>
    </source>
</evidence>
<reference evidence="1" key="1">
    <citation type="journal article" date="2015" name="Nature">
        <title>Complex archaea that bridge the gap between prokaryotes and eukaryotes.</title>
        <authorList>
            <person name="Spang A."/>
            <person name="Saw J.H."/>
            <person name="Jorgensen S.L."/>
            <person name="Zaremba-Niedzwiedzka K."/>
            <person name="Martijn J."/>
            <person name="Lind A.E."/>
            <person name="van Eijk R."/>
            <person name="Schleper C."/>
            <person name="Guy L."/>
            <person name="Ettema T.J."/>
        </authorList>
    </citation>
    <scope>NUCLEOTIDE SEQUENCE</scope>
</reference>
<gene>
    <name evidence="1" type="ORF">LCGC14_1604660</name>
</gene>